<comment type="caution">
    <text evidence="2">The sequence shown here is derived from an EMBL/GenBank/DDBJ whole genome shotgun (WGS) entry which is preliminary data.</text>
</comment>
<protein>
    <submittedName>
        <fullName evidence="2">YncE family protein</fullName>
    </submittedName>
</protein>
<dbReference type="NCBIfam" id="TIGR02276">
    <property type="entry name" value="beta_rpt_yvtn"/>
    <property type="match status" value="1"/>
</dbReference>
<dbReference type="Gene3D" id="2.130.10.10">
    <property type="entry name" value="YVTN repeat-like/Quinoprotein amine dehydrogenase"/>
    <property type="match status" value="2"/>
</dbReference>
<feature type="chain" id="PRO_5045203258" evidence="1">
    <location>
        <begin position="21"/>
        <end position="335"/>
    </location>
</feature>
<dbReference type="PANTHER" id="PTHR47197:SF3">
    <property type="entry name" value="DIHYDRO-HEME D1 DEHYDROGENASE"/>
    <property type="match status" value="1"/>
</dbReference>
<dbReference type="PANTHER" id="PTHR47197">
    <property type="entry name" value="PROTEIN NIRF"/>
    <property type="match status" value="1"/>
</dbReference>
<evidence type="ECO:0000313" key="3">
    <source>
        <dbReference type="Proteomes" id="UP000652755"/>
    </source>
</evidence>
<feature type="signal peptide" evidence="1">
    <location>
        <begin position="1"/>
        <end position="20"/>
    </location>
</feature>
<dbReference type="SUPFAM" id="SSF51004">
    <property type="entry name" value="C-terminal (heme d1) domain of cytochrome cd1-nitrite reductase"/>
    <property type="match status" value="1"/>
</dbReference>
<dbReference type="EMBL" id="JACRYL010000021">
    <property type="protein sequence ID" value="MBC6112468.1"/>
    <property type="molecule type" value="Genomic_DNA"/>
</dbReference>
<keyword evidence="1" id="KW-0732">Signal</keyword>
<evidence type="ECO:0000256" key="1">
    <source>
        <dbReference type="SAM" id="SignalP"/>
    </source>
</evidence>
<organism evidence="2 3">
    <name type="scientific">Pedobacter fastidiosus</name>
    <dbReference type="NCBI Taxonomy" id="2765361"/>
    <lineage>
        <taxon>Bacteria</taxon>
        <taxon>Pseudomonadati</taxon>
        <taxon>Bacteroidota</taxon>
        <taxon>Sphingobacteriia</taxon>
        <taxon>Sphingobacteriales</taxon>
        <taxon>Sphingobacteriaceae</taxon>
        <taxon>Pedobacter</taxon>
    </lineage>
</organism>
<sequence length="335" mass="35728">MKKNFLSAIMLLGMIIAASAQQKPGMHLLATHKIQSDGGWDYLTIDGKNNNIYLSHGNQVNILSKNGGDSVGVIHNTQGVHGIAVAGPVGKGYTTNGRAGTCTVFDLKNFMVMATIKVGQNPDATFYDDFSKKVFVFNGKSSDATIIDPTTDQVLSTIPLGGKPEAGVSDGKGKIYVNIEDTGEIVCFDSGTFKILSRYKLKGGEEPSGLAIDRATSRLFTVCANKVMIILDAKTGNHIATLPIGDGSDGVVFDPVTKMAYSSNGEGTITAVKEVSADKFIVQETIRSEPGARTIALDPLTHNLFLPTASFEKSTDATQRPKRVSGTFRVLEFGK</sequence>
<dbReference type="RefSeq" id="WP_187072891.1">
    <property type="nucleotide sequence ID" value="NZ_JACRYL010000021.1"/>
</dbReference>
<reference evidence="2 3" key="1">
    <citation type="submission" date="2020-08" db="EMBL/GenBank/DDBJ databases">
        <authorList>
            <person name="Sun Q."/>
            <person name="Inoue M."/>
        </authorList>
    </citation>
    <scope>NUCLEOTIDE SEQUENCE [LARGE SCALE GENOMIC DNA]</scope>
    <source>
        <strain evidence="2 3">CCM 8938</strain>
    </source>
</reference>
<dbReference type="InterPro" id="IPR011964">
    <property type="entry name" value="YVTN_b-propeller_repeat"/>
</dbReference>
<gene>
    <name evidence="2" type="ORF">H7U22_18755</name>
</gene>
<dbReference type="InterPro" id="IPR051200">
    <property type="entry name" value="Host-pathogen_enzymatic-act"/>
</dbReference>
<proteinExistence type="predicted"/>
<dbReference type="InterPro" id="IPR015943">
    <property type="entry name" value="WD40/YVTN_repeat-like_dom_sf"/>
</dbReference>
<accession>A0ABR7KWS4</accession>
<name>A0ABR7KWS4_9SPHI</name>
<evidence type="ECO:0000313" key="2">
    <source>
        <dbReference type="EMBL" id="MBC6112468.1"/>
    </source>
</evidence>
<keyword evidence="3" id="KW-1185">Reference proteome</keyword>
<dbReference type="Proteomes" id="UP000652755">
    <property type="component" value="Unassembled WGS sequence"/>
</dbReference>
<dbReference type="InterPro" id="IPR011048">
    <property type="entry name" value="Haem_d1_sf"/>
</dbReference>